<dbReference type="PROSITE" id="PS50217">
    <property type="entry name" value="BZIP"/>
    <property type="match status" value="1"/>
</dbReference>
<gene>
    <name evidence="3" type="ORF">H4219_003234</name>
</gene>
<feature type="compositionally biased region" description="Pro residues" evidence="1">
    <location>
        <begin position="91"/>
        <end position="102"/>
    </location>
</feature>
<dbReference type="PROSITE" id="PS00036">
    <property type="entry name" value="BZIP_BASIC"/>
    <property type="match status" value="1"/>
</dbReference>
<evidence type="ECO:0000256" key="1">
    <source>
        <dbReference type="SAM" id="MobiDB-lite"/>
    </source>
</evidence>
<protein>
    <recommendedName>
        <fullName evidence="2">BZIP domain-containing protein</fullName>
    </recommendedName>
</protein>
<accession>A0A9W8A138</accession>
<feature type="compositionally biased region" description="Basic residues" evidence="1">
    <location>
        <begin position="1"/>
        <end position="14"/>
    </location>
</feature>
<dbReference type="InterPro" id="IPR046347">
    <property type="entry name" value="bZIP_sf"/>
</dbReference>
<sequence>MEYKRSRRPPKRQTHIQETPVSSEPNTIVPPNNPLISGVESAMTYRTAGGTATVSSSSFSTQDAPRPLSSTPACSTAIITSTASISFSPRNRPPLPPPPPPSHHTTPLFFPPHYYLAGSRTDRQPQSPLTPVGYTANTRQQLNIYSSGEGGGHSIKYAGNSSGIDNKRNVEPLYPYGPQPQISPLPFKTLQRPIVQPNLALDKDANLTRGASLVSPELYSTKPHHHKPHAHKVPPILPRAVEDHFGSKRHGKIALLTTAKNIPVPSHPKSPPKSPRTERRIRNTASAARMRARQKERKDDLTRRRDRLLLEMRQLETMLEELKTKNTTLGSLTEREMTMSLAESSSVVTATGPIQPINTQCAPEMNRNVRPKLVIRSKSDNLPSINREVRYTMSSKSRNINQYTTTVISTSTSASASASTPNFLLDRTKLRHETKDVAELKREYLDQINSQLEVWQGVLKSISEEVSDCIDWLKSNVQTTGDDSKSNEENPMTHFVAISSEAMPSPSPLTPETASGRINLAKGGDFFDHKELQHHGSSNATVAYRYDDDVSDADKDNSNESGSNQSSTQSPCPLFLENASRDSENTFGHPHSPSQHK</sequence>
<organism evidence="3 4">
    <name type="scientific">Mycoemilia scoparia</name>
    <dbReference type="NCBI Taxonomy" id="417184"/>
    <lineage>
        <taxon>Eukaryota</taxon>
        <taxon>Fungi</taxon>
        <taxon>Fungi incertae sedis</taxon>
        <taxon>Zoopagomycota</taxon>
        <taxon>Kickxellomycotina</taxon>
        <taxon>Kickxellomycetes</taxon>
        <taxon>Kickxellales</taxon>
        <taxon>Kickxellaceae</taxon>
        <taxon>Mycoemilia</taxon>
    </lineage>
</organism>
<dbReference type="Proteomes" id="UP001150538">
    <property type="component" value="Unassembled WGS sequence"/>
</dbReference>
<dbReference type="SUPFAM" id="SSF57959">
    <property type="entry name" value="Leucine zipper domain"/>
    <property type="match status" value="1"/>
</dbReference>
<dbReference type="InterPro" id="IPR004827">
    <property type="entry name" value="bZIP"/>
</dbReference>
<proteinExistence type="predicted"/>
<dbReference type="EMBL" id="JANBPU010000073">
    <property type="protein sequence ID" value="KAJ1917367.1"/>
    <property type="molecule type" value="Genomic_DNA"/>
</dbReference>
<keyword evidence="4" id="KW-1185">Reference proteome</keyword>
<feature type="compositionally biased region" description="Low complexity" evidence="1">
    <location>
        <begin position="69"/>
        <end position="90"/>
    </location>
</feature>
<feature type="compositionally biased region" description="Polar residues" evidence="1">
    <location>
        <begin position="16"/>
        <end position="30"/>
    </location>
</feature>
<comment type="caution">
    <text evidence="3">The sequence shown here is derived from an EMBL/GenBank/DDBJ whole genome shotgun (WGS) entry which is preliminary data.</text>
</comment>
<evidence type="ECO:0000259" key="2">
    <source>
        <dbReference type="PROSITE" id="PS50217"/>
    </source>
</evidence>
<feature type="region of interest" description="Disordered" evidence="1">
    <location>
        <begin position="499"/>
        <end position="521"/>
    </location>
</feature>
<dbReference type="AlphaFoldDB" id="A0A9W8A138"/>
<feature type="domain" description="BZIP" evidence="2">
    <location>
        <begin position="273"/>
        <end position="329"/>
    </location>
</feature>
<evidence type="ECO:0000313" key="3">
    <source>
        <dbReference type="EMBL" id="KAJ1917367.1"/>
    </source>
</evidence>
<feature type="compositionally biased region" description="Low complexity" evidence="1">
    <location>
        <begin position="47"/>
        <end position="61"/>
    </location>
</feature>
<dbReference type="SMART" id="SM00338">
    <property type="entry name" value="BRLZ"/>
    <property type="match status" value="1"/>
</dbReference>
<name>A0A9W8A138_9FUNG</name>
<dbReference type="Gene3D" id="1.20.5.170">
    <property type="match status" value="1"/>
</dbReference>
<dbReference type="GO" id="GO:0003700">
    <property type="term" value="F:DNA-binding transcription factor activity"/>
    <property type="evidence" value="ECO:0007669"/>
    <property type="project" value="InterPro"/>
</dbReference>
<feature type="compositionally biased region" description="Low complexity" evidence="1">
    <location>
        <begin position="103"/>
        <end position="112"/>
    </location>
</feature>
<feature type="region of interest" description="Disordered" evidence="1">
    <location>
        <begin position="538"/>
        <end position="597"/>
    </location>
</feature>
<feature type="region of interest" description="Disordered" evidence="1">
    <location>
        <begin position="262"/>
        <end position="301"/>
    </location>
</feature>
<reference evidence="3" key="1">
    <citation type="submission" date="2022-07" db="EMBL/GenBank/DDBJ databases">
        <title>Phylogenomic reconstructions and comparative analyses of Kickxellomycotina fungi.</title>
        <authorList>
            <person name="Reynolds N.K."/>
            <person name="Stajich J.E."/>
            <person name="Barry K."/>
            <person name="Grigoriev I.V."/>
            <person name="Crous P."/>
            <person name="Smith M.E."/>
        </authorList>
    </citation>
    <scope>NUCLEOTIDE SEQUENCE</scope>
    <source>
        <strain evidence="3">NBRC 100468</strain>
    </source>
</reference>
<feature type="compositionally biased region" description="Basic and acidic residues" evidence="1">
    <location>
        <begin position="545"/>
        <end position="558"/>
    </location>
</feature>
<evidence type="ECO:0000313" key="4">
    <source>
        <dbReference type="Proteomes" id="UP001150538"/>
    </source>
</evidence>
<feature type="region of interest" description="Disordered" evidence="1">
    <location>
        <begin position="1"/>
        <end position="127"/>
    </location>
</feature>
<feature type="compositionally biased region" description="Pro residues" evidence="1">
    <location>
        <begin position="265"/>
        <end position="274"/>
    </location>
</feature>
<dbReference type="Pfam" id="PF07716">
    <property type="entry name" value="bZIP_2"/>
    <property type="match status" value="1"/>
</dbReference>
<feature type="compositionally biased region" description="Polar residues" evidence="1">
    <location>
        <begin position="560"/>
        <end position="571"/>
    </location>
</feature>